<feature type="transmembrane region" description="Helical" evidence="1">
    <location>
        <begin position="21"/>
        <end position="42"/>
    </location>
</feature>
<gene>
    <name evidence="2" type="ordered locus">FFONT_0082</name>
</gene>
<sequence length="160" mass="17968">MEKERKCQLKSKAKVREKGSSKAISILLILMLLFIGAFLWSYHEENRFSNIVSLKYSETLETNRAIAIPSMGQVTMNYTLPYAGYLKISYSSTSPVYILIGGNFSQQFPGGSYFSRYPLQKESSSGTFIVPVLPGETYITIHNPSILLGTAVTISIEYHY</sequence>
<organism evidence="2 3">
    <name type="scientific">Fervidicoccus fontis (strain DSM 19380 / JCM 18336 / VKM B-2539 / Kam940)</name>
    <dbReference type="NCBI Taxonomy" id="1163730"/>
    <lineage>
        <taxon>Archaea</taxon>
        <taxon>Thermoproteota</taxon>
        <taxon>Thermoprotei</taxon>
        <taxon>Fervidicoccales</taxon>
        <taxon>Fervidicoccaceae</taxon>
        <taxon>Fervidicoccus</taxon>
    </lineage>
</organism>
<keyword evidence="1" id="KW-0472">Membrane</keyword>
<dbReference type="eggNOG" id="arCOG11242">
    <property type="taxonomic scope" value="Archaea"/>
</dbReference>
<dbReference type="GeneID" id="12449143"/>
<evidence type="ECO:0000256" key="1">
    <source>
        <dbReference type="SAM" id="Phobius"/>
    </source>
</evidence>
<name>H9ZZB9_FERFK</name>
<dbReference type="InParanoid" id="H9ZZB9"/>
<dbReference type="RefSeq" id="WP_014557225.1">
    <property type="nucleotide sequence ID" value="NC_017461.1"/>
</dbReference>
<dbReference type="HOGENOM" id="CLU_1840478_0_0_2"/>
<evidence type="ECO:0000313" key="2">
    <source>
        <dbReference type="EMBL" id="AFH42076.1"/>
    </source>
</evidence>
<protein>
    <submittedName>
        <fullName evidence="2">Uncharacterized protein</fullName>
    </submittedName>
</protein>
<dbReference type="KEGG" id="ffo:FFONT_0082"/>
<dbReference type="AlphaFoldDB" id="H9ZZB9"/>
<dbReference type="Proteomes" id="UP000007391">
    <property type="component" value="Chromosome"/>
</dbReference>
<keyword evidence="1" id="KW-0812">Transmembrane</keyword>
<proteinExistence type="predicted"/>
<accession>H9ZZB9</accession>
<reference evidence="3" key="1">
    <citation type="submission" date="2012-03" db="EMBL/GenBank/DDBJ databases">
        <title>Fervidicoccus fontis complete genome analysis confirms its distinct phylogenetic position and predicts its environmental function.</title>
        <authorList>
            <person name="Lebedinsky A.V."/>
            <person name="Mardanov A.V."/>
            <person name="Gumerov V.M."/>
            <person name="Beletsky A.V."/>
            <person name="Kublanov I.V."/>
            <person name="Perevalova A.A."/>
            <person name="Bonch-Osmolovskaya E.A."/>
            <person name="Ravin N.V."/>
            <person name="Skryabin K.G."/>
        </authorList>
    </citation>
    <scope>NUCLEOTIDE SEQUENCE [LARGE SCALE GENOMIC DNA]</scope>
    <source>
        <strain evidence="3">DSM 19380 / VKM B-2539 / Kam940</strain>
    </source>
</reference>
<keyword evidence="1" id="KW-1133">Transmembrane helix</keyword>
<keyword evidence="3" id="KW-1185">Reference proteome</keyword>
<reference evidence="2 3" key="2">
    <citation type="journal article" date="2014" name="Extremophiles">
        <title>Analysis of the complete genome of Fervidococcus fontis confirms the distinct phylogenetic position of the order Fervidicoccales and suggests its environmental function.</title>
        <authorList>
            <person name="Lebedinsky A.V."/>
            <person name="Mardanov A.V."/>
            <person name="Kublanov I.V."/>
            <person name="Gumerov V.M."/>
            <person name="Beletsky A.V."/>
            <person name="Perevalova A.A."/>
            <person name="Bidzhieva S.Kh."/>
            <person name="Bonch-Osmolovskaya E.A."/>
            <person name="Skryabin K.G."/>
            <person name="Ravin N.V."/>
        </authorList>
    </citation>
    <scope>NUCLEOTIDE SEQUENCE [LARGE SCALE GENOMIC DNA]</scope>
    <source>
        <strain evidence="3">DSM 19380 / VKM B-2539 / Kam940</strain>
    </source>
</reference>
<dbReference type="EMBL" id="CP003423">
    <property type="protein sequence ID" value="AFH42076.1"/>
    <property type="molecule type" value="Genomic_DNA"/>
</dbReference>
<evidence type="ECO:0000313" key="3">
    <source>
        <dbReference type="Proteomes" id="UP000007391"/>
    </source>
</evidence>